<dbReference type="EMBL" id="FTOG01000005">
    <property type="protein sequence ID" value="SIS81225.1"/>
    <property type="molecule type" value="Genomic_DNA"/>
</dbReference>
<feature type="chain" id="PRO_5009943433" description="Chitin binding Peritrophin-A domain-containing protein" evidence="1">
    <location>
        <begin position="25"/>
        <end position="53"/>
    </location>
</feature>
<proteinExistence type="predicted"/>
<sequence>MTPKHLAALLLFPALIVAPLAASAQDCADRAKLTCPEGQHWDEKTKSCVIPSS</sequence>
<accession>A0A1N7M527</accession>
<evidence type="ECO:0000256" key="1">
    <source>
        <dbReference type="SAM" id="SignalP"/>
    </source>
</evidence>
<gene>
    <name evidence="2" type="ORF">SAMN05421580_105121</name>
</gene>
<dbReference type="InterPro" id="IPR036508">
    <property type="entry name" value="Chitin-bd_dom_sf"/>
</dbReference>
<dbReference type="SUPFAM" id="SSF57625">
    <property type="entry name" value="Invertebrate chitin-binding proteins"/>
    <property type="match status" value="1"/>
</dbReference>
<dbReference type="Proteomes" id="UP000186221">
    <property type="component" value="Unassembled WGS sequence"/>
</dbReference>
<dbReference type="AlphaFoldDB" id="A0A1N7M527"/>
<reference evidence="3" key="1">
    <citation type="submission" date="2017-01" db="EMBL/GenBank/DDBJ databases">
        <authorList>
            <person name="Varghese N."/>
            <person name="Submissions S."/>
        </authorList>
    </citation>
    <scope>NUCLEOTIDE SEQUENCE [LARGE SCALE GENOMIC DNA]</scope>
    <source>
        <strain evidence="3">DSM 19945</strain>
    </source>
</reference>
<protein>
    <recommendedName>
        <fullName evidence="4">Chitin binding Peritrophin-A domain-containing protein</fullName>
    </recommendedName>
</protein>
<name>A0A1N7M527_9RHOB</name>
<keyword evidence="3" id="KW-1185">Reference proteome</keyword>
<feature type="signal peptide" evidence="1">
    <location>
        <begin position="1"/>
        <end position="24"/>
    </location>
</feature>
<evidence type="ECO:0000313" key="2">
    <source>
        <dbReference type="EMBL" id="SIS81225.1"/>
    </source>
</evidence>
<evidence type="ECO:0008006" key="4">
    <source>
        <dbReference type="Google" id="ProtNLM"/>
    </source>
</evidence>
<dbReference type="STRING" id="453582.SAMN05421580_105121"/>
<organism evidence="2 3">
    <name type="scientific">Rhodobacter aestuarii</name>
    <dbReference type="NCBI Taxonomy" id="453582"/>
    <lineage>
        <taxon>Bacteria</taxon>
        <taxon>Pseudomonadati</taxon>
        <taxon>Pseudomonadota</taxon>
        <taxon>Alphaproteobacteria</taxon>
        <taxon>Rhodobacterales</taxon>
        <taxon>Rhodobacter group</taxon>
        <taxon>Rhodobacter</taxon>
    </lineage>
</organism>
<evidence type="ECO:0000313" key="3">
    <source>
        <dbReference type="Proteomes" id="UP000186221"/>
    </source>
</evidence>
<keyword evidence="1" id="KW-0732">Signal</keyword>
<dbReference type="GO" id="GO:0008061">
    <property type="term" value="F:chitin binding"/>
    <property type="evidence" value="ECO:0007669"/>
    <property type="project" value="InterPro"/>
</dbReference>